<feature type="region of interest" description="Disordered" evidence="1">
    <location>
        <begin position="1186"/>
        <end position="1270"/>
    </location>
</feature>
<feature type="region of interest" description="Disordered" evidence="1">
    <location>
        <begin position="557"/>
        <end position="579"/>
    </location>
</feature>
<feature type="compositionally biased region" description="Basic and acidic residues" evidence="1">
    <location>
        <begin position="175"/>
        <end position="189"/>
    </location>
</feature>
<feature type="compositionally biased region" description="Polar residues" evidence="1">
    <location>
        <begin position="999"/>
        <end position="1019"/>
    </location>
</feature>
<feature type="region of interest" description="Disordered" evidence="1">
    <location>
        <begin position="899"/>
        <end position="1028"/>
    </location>
</feature>
<feature type="compositionally biased region" description="Polar residues" evidence="1">
    <location>
        <begin position="290"/>
        <end position="309"/>
    </location>
</feature>
<keyword evidence="3" id="KW-1185">Reference proteome</keyword>
<feature type="region of interest" description="Disordered" evidence="1">
    <location>
        <begin position="1"/>
        <end position="42"/>
    </location>
</feature>
<accession>E3KU61</accession>
<dbReference type="InParanoid" id="E3KU61"/>
<dbReference type="EMBL" id="DS178309">
    <property type="protein sequence ID" value="EFP87836.2"/>
    <property type="molecule type" value="Genomic_DNA"/>
</dbReference>
<name>E3KU61_PUCGT</name>
<feature type="region of interest" description="Disordered" evidence="1">
    <location>
        <begin position="855"/>
        <end position="875"/>
    </location>
</feature>
<feature type="compositionally biased region" description="Basic and acidic residues" evidence="1">
    <location>
        <begin position="268"/>
        <end position="283"/>
    </location>
</feature>
<dbReference type="HOGENOM" id="CLU_242036_0_0_1"/>
<feature type="region of interest" description="Disordered" evidence="1">
    <location>
        <begin position="100"/>
        <end position="320"/>
    </location>
</feature>
<dbReference type="Proteomes" id="UP000008783">
    <property type="component" value="Unassembled WGS sequence"/>
</dbReference>
<feature type="compositionally biased region" description="Low complexity" evidence="1">
    <location>
        <begin position="966"/>
        <end position="975"/>
    </location>
</feature>
<evidence type="ECO:0000313" key="3">
    <source>
        <dbReference type="Proteomes" id="UP000008783"/>
    </source>
</evidence>
<dbReference type="RefSeq" id="XP_003332255.2">
    <property type="nucleotide sequence ID" value="XM_003332207.2"/>
</dbReference>
<feature type="compositionally biased region" description="Polar residues" evidence="1">
    <location>
        <begin position="1252"/>
        <end position="1270"/>
    </location>
</feature>
<dbReference type="KEGG" id="pgr:PGTG_14551"/>
<dbReference type="GeneID" id="10534734"/>
<feature type="compositionally biased region" description="Polar residues" evidence="1">
    <location>
        <begin position="469"/>
        <end position="487"/>
    </location>
</feature>
<proteinExistence type="predicted"/>
<dbReference type="VEuPathDB" id="FungiDB:PGTG_14551"/>
<feature type="region of interest" description="Disordered" evidence="1">
    <location>
        <begin position="632"/>
        <end position="661"/>
    </location>
</feature>
<reference key="1">
    <citation type="submission" date="2007-01" db="EMBL/GenBank/DDBJ databases">
        <title>The Genome Sequence of Puccinia graminis f. sp. tritici Strain CRL 75-36-700-3.</title>
        <authorList>
            <consortium name="The Broad Institute Genome Sequencing Platform"/>
            <person name="Birren B."/>
            <person name="Lander E."/>
            <person name="Galagan J."/>
            <person name="Nusbaum C."/>
            <person name="Devon K."/>
            <person name="Cuomo C."/>
            <person name="Jaffe D."/>
            <person name="Butler J."/>
            <person name="Alvarez P."/>
            <person name="Gnerre S."/>
            <person name="Grabherr M."/>
            <person name="Mauceli E."/>
            <person name="Brockman W."/>
            <person name="Young S."/>
            <person name="LaButti K."/>
            <person name="Sykes S."/>
            <person name="DeCaprio D."/>
            <person name="Crawford M."/>
            <person name="Koehrsen M."/>
            <person name="Engels R."/>
            <person name="Montgomery P."/>
            <person name="Pearson M."/>
            <person name="Howarth C."/>
            <person name="Larson L."/>
            <person name="White J."/>
            <person name="Zeng Q."/>
            <person name="Kodira C."/>
            <person name="Yandava C."/>
            <person name="Alvarado L."/>
            <person name="O'Leary S."/>
            <person name="Szabo L."/>
            <person name="Dean R."/>
            <person name="Schein J."/>
        </authorList>
    </citation>
    <scope>NUCLEOTIDE SEQUENCE</scope>
    <source>
        <strain>CRL 75-36-700-3</strain>
    </source>
</reference>
<organism evidence="2 3">
    <name type="scientific">Puccinia graminis f. sp. tritici (strain CRL 75-36-700-3 / race SCCL)</name>
    <name type="common">Black stem rust fungus</name>
    <dbReference type="NCBI Taxonomy" id="418459"/>
    <lineage>
        <taxon>Eukaryota</taxon>
        <taxon>Fungi</taxon>
        <taxon>Dikarya</taxon>
        <taxon>Basidiomycota</taxon>
        <taxon>Pucciniomycotina</taxon>
        <taxon>Pucciniomycetes</taxon>
        <taxon>Pucciniales</taxon>
        <taxon>Pucciniaceae</taxon>
        <taxon>Puccinia</taxon>
    </lineage>
</organism>
<feature type="compositionally biased region" description="Polar residues" evidence="1">
    <location>
        <begin position="1"/>
        <end position="17"/>
    </location>
</feature>
<feature type="compositionally biased region" description="Polar residues" evidence="1">
    <location>
        <begin position="155"/>
        <end position="167"/>
    </location>
</feature>
<evidence type="ECO:0000256" key="1">
    <source>
        <dbReference type="SAM" id="MobiDB-lite"/>
    </source>
</evidence>
<evidence type="ECO:0000313" key="2">
    <source>
        <dbReference type="EMBL" id="EFP87836.2"/>
    </source>
</evidence>
<feature type="compositionally biased region" description="Polar residues" evidence="1">
    <location>
        <begin position="251"/>
        <end position="262"/>
    </location>
</feature>
<feature type="compositionally biased region" description="Basic residues" evidence="1">
    <location>
        <begin position="632"/>
        <end position="646"/>
    </location>
</feature>
<feature type="compositionally biased region" description="Basic and acidic residues" evidence="1">
    <location>
        <begin position="1218"/>
        <end position="1227"/>
    </location>
</feature>
<feature type="region of interest" description="Disordered" evidence="1">
    <location>
        <begin position="469"/>
        <end position="496"/>
    </location>
</feature>
<protein>
    <submittedName>
        <fullName evidence="2">Uncharacterized protein</fullName>
    </submittedName>
</protein>
<gene>
    <name evidence="2" type="ORF">PGTG_14551</name>
</gene>
<reference evidence="3" key="2">
    <citation type="journal article" date="2011" name="Proc. Natl. Acad. Sci. U.S.A.">
        <title>Obligate biotrophy features unraveled by the genomic analysis of rust fungi.</title>
        <authorList>
            <person name="Duplessis S."/>
            <person name="Cuomo C.A."/>
            <person name="Lin Y.-C."/>
            <person name="Aerts A."/>
            <person name="Tisserant E."/>
            <person name="Veneault-Fourrey C."/>
            <person name="Joly D.L."/>
            <person name="Hacquard S."/>
            <person name="Amselem J."/>
            <person name="Cantarel B.L."/>
            <person name="Chiu R."/>
            <person name="Coutinho P.M."/>
            <person name="Feau N."/>
            <person name="Field M."/>
            <person name="Frey P."/>
            <person name="Gelhaye E."/>
            <person name="Goldberg J."/>
            <person name="Grabherr M.G."/>
            <person name="Kodira C.D."/>
            <person name="Kohler A."/>
            <person name="Kuees U."/>
            <person name="Lindquist E.A."/>
            <person name="Lucas S.M."/>
            <person name="Mago R."/>
            <person name="Mauceli E."/>
            <person name="Morin E."/>
            <person name="Murat C."/>
            <person name="Pangilinan J.L."/>
            <person name="Park R."/>
            <person name="Pearson M."/>
            <person name="Quesneville H."/>
            <person name="Rouhier N."/>
            <person name="Sakthikumar S."/>
            <person name="Salamov A.A."/>
            <person name="Schmutz J."/>
            <person name="Selles B."/>
            <person name="Shapiro H."/>
            <person name="Tanguay P."/>
            <person name="Tuskan G.A."/>
            <person name="Henrissat B."/>
            <person name="Van de Peer Y."/>
            <person name="Rouze P."/>
            <person name="Ellis J.G."/>
            <person name="Dodds P.N."/>
            <person name="Schein J.E."/>
            <person name="Zhong S."/>
            <person name="Hamelin R.C."/>
            <person name="Grigoriev I.V."/>
            <person name="Szabo L.J."/>
            <person name="Martin F."/>
        </authorList>
    </citation>
    <scope>NUCLEOTIDE SEQUENCE [LARGE SCALE GENOMIC DNA]</scope>
    <source>
        <strain evidence="3">CRL 75-36-700-3 / race SCCL</strain>
    </source>
</reference>
<feature type="compositionally biased region" description="Basic and acidic residues" evidence="1">
    <location>
        <begin position="976"/>
        <end position="990"/>
    </location>
</feature>
<feature type="region of interest" description="Disordered" evidence="1">
    <location>
        <begin position="1374"/>
        <end position="1410"/>
    </location>
</feature>
<feature type="region of interest" description="Disordered" evidence="1">
    <location>
        <begin position="1113"/>
        <end position="1141"/>
    </location>
</feature>
<dbReference type="OrthoDB" id="3263746at2759"/>
<sequence length="1664" mass="184692">MAPSQGSPRKLRSSTSVVVKGKKTTSNSVPHHRPSDQRVSNTAGEISQLIANSRTGIWKPSAELKVVHLQGILKHYKVPKVASARRPFLVERYKLLVDENTQSPPDRKGVAVPLAQVDNNQRSKKNRKKVASDDHENRLPLSKPRKGNRSRPQVVASNLQTRDTSPETPYEVDQLESRSDFIQDGHESSSDDVPLASLPRPLTIPNHSDHIRPQTTDPDLTKHKSLPHLRNEDGRLNPRPQFNQDLDETSSDNVPLATTSRPSIRYDTINHGENDISQSKDDLPLASVLRPTSRSNPLSNSNDALTNDIPSRHSPNRLLDPAVLNDSLGATTNLPEAKDTLVNQLDVRGCNRTLLLPSASGVTISTSEVAISDSGTLSTNSKAFSHFKVFLSRPGVNVLGKRKRVADSSMILDVDKISLREMKAILSSKAIPGSLAHREEDILANYLDLCSRYHDQIFRKFRRLGNSWPSQNSTRVAAPGRSTTSAKHIQGPPTSAIHVQGTATSATHVQGTPPLVIPIQSASAWSVDQNHPSMEPPRPIGQSNIQASEAGDLTADLKGCKRSRSPPAPRSQRQMHSTSSLMGLHASELTPSQLKEILDNHQISYHPSDRLARIVNKYNELLSSVELETQQKVRRKQNQRVTRYSRPRTATKEHSRPGNCEANDTQREEVYIEDISPIYHNNVEGAVDTNQPVLPVPSALSPNRSSHGGSAYPCLAAGRRPDPPRGLGSQIRTSAPKPQAFWERLYIPSGDYRPPFRNDPLVFSDPPKFHHQNFNYPHQNCDSLHQYFPPDEDMTVDDNPQFAFQSEDSPIPNNHSFGQGCPRQKQDFAVDNGKLPVDAAGKEEALSRILSSFHHTDDSFGQEPPDESQNSSVDDQECFVENNEPFVNDQECFVENNEPFVNDQECPDGNEYPLVDDQDDPDESKNSSVDEQECFMGNDKPCVNDQACPDGNKRSSVDDQDDLVYSAENESSLSEEASRDEGSDFDHLADENSEDNDSTELQGSESHLMEESTNPSQSLGGLVDSKGSGQSEIITDQAEVHENHDQQSATITCSWTPGALLTKAILQDVLRKHDIAFKSKDNKQTLVDHYEQLMSSQAQAVSEIQHTQLVELPPTAPNHLPTNSTPSCAPKPPQDLPPAVESTFDQFSPEELREMLDPFPLKTSSLSKKALVLLCEAHVNIDQPMQLRRGSRHSGTDATSDPGGQIPMEIDSCNSDMEESHPTREIETCNSDMEDSHPTTAYNPPRLDLENGSLNSVSISSPPQNSDSTFQTQDIPQYFKVLVDSQAKTNQLLAVQISNSERFNQAVLSRLDNLTPRMDQIIESAATNSGNGHIPSTSSGLRTATTRENVQATPSGGRFAELIRIHVATLLGLRPREPIPPPATEAERAQWISQPDENIDDRADDNNPSDTDMSDLNALILMARDMPTPLLKHSNSSKEKWIVLGYRHFYRTSPNRDVRLSNNHIKNEASCEGYMAEDLRRVRCNAIVHIPELKGLLPIIEQCCSKDESDQSDAMSINSDTSSSECESDVMDIDNSATPGRCSSTSTSRKAVFNNANPKRSVVRKFIWRNPAVDDLMILLDEWRLQKSQSTPKKRTGPIPTIRKRPTFPLISYTKPSPCLPYDVYDPEWLSALPDVEKSDLDARPEPAVQFYASILHKYRQRQR</sequence>